<dbReference type="Proteomes" id="UP000789396">
    <property type="component" value="Unassembled WGS sequence"/>
</dbReference>
<keyword evidence="2" id="KW-1185">Reference proteome</keyword>
<evidence type="ECO:0000313" key="1">
    <source>
        <dbReference type="EMBL" id="CAG8564215.1"/>
    </source>
</evidence>
<gene>
    <name evidence="1" type="ORF">RFULGI_LOCUS5189</name>
</gene>
<dbReference type="GO" id="GO:0005840">
    <property type="term" value="C:ribosome"/>
    <property type="evidence" value="ECO:0007669"/>
    <property type="project" value="InterPro"/>
</dbReference>
<feature type="non-terminal residue" evidence="1">
    <location>
        <position position="1"/>
    </location>
</feature>
<accession>A0A9N9FW33</accession>
<organism evidence="1 2">
    <name type="scientific">Racocetra fulgida</name>
    <dbReference type="NCBI Taxonomy" id="60492"/>
    <lineage>
        <taxon>Eukaryota</taxon>
        <taxon>Fungi</taxon>
        <taxon>Fungi incertae sedis</taxon>
        <taxon>Mucoromycota</taxon>
        <taxon>Glomeromycotina</taxon>
        <taxon>Glomeromycetes</taxon>
        <taxon>Diversisporales</taxon>
        <taxon>Gigasporaceae</taxon>
        <taxon>Racocetra</taxon>
    </lineage>
</organism>
<evidence type="ECO:0000313" key="2">
    <source>
        <dbReference type="Proteomes" id="UP000789396"/>
    </source>
</evidence>
<protein>
    <submittedName>
        <fullName evidence="1">5086_t:CDS:1</fullName>
    </submittedName>
</protein>
<sequence>LSEENVIRMVSVEEVQVKLSFNIKDEIILTDNDLENVLNQMHCEKVYLKVVDGIYVSEPGTVVKDCEVLI</sequence>
<comment type="caution">
    <text evidence="1">The sequence shown here is derived from an EMBL/GenBank/DDBJ whole genome shotgun (WGS) entry which is preliminary data.</text>
</comment>
<dbReference type="OrthoDB" id="10252633at2759"/>
<dbReference type="InterPro" id="IPR036789">
    <property type="entry name" value="Ribosomal_uL6-like_a/b-dom_sf"/>
</dbReference>
<dbReference type="GO" id="GO:0006412">
    <property type="term" value="P:translation"/>
    <property type="evidence" value="ECO:0007669"/>
    <property type="project" value="InterPro"/>
</dbReference>
<dbReference type="EMBL" id="CAJVPZ010005677">
    <property type="protein sequence ID" value="CAG8564215.1"/>
    <property type="molecule type" value="Genomic_DNA"/>
</dbReference>
<dbReference type="AlphaFoldDB" id="A0A9N9FW33"/>
<proteinExistence type="predicted"/>
<dbReference type="GO" id="GO:0019843">
    <property type="term" value="F:rRNA binding"/>
    <property type="evidence" value="ECO:0007669"/>
    <property type="project" value="InterPro"/>
</dbReference>
<name>A0A9N9FW33_9GLOM</name>
<dbReference type="Gene3D" id="3.90.930.12">
    <property type="entry name" value="Ribosomal protein L6, alpha-beta domain"/>
    <property type="match status" value="1"/>
</dbReference>
<dbReference type="GO" id="GO:0003735">
    <property type="term" value="F:structural constituent of ribosome"/>
    <property type="evidence" value="ECO:0007669"/>
    <property type="project" value="InterPro"/>
</dbReference>
<reference evidence="1" key="1">
    <citation type="submission" date="2021-06" db="EMBL/GenBank/DDBJ databases">
        <authorList>
            <person name="Kallberg Y."/>
            <person name="Tangrot J."/>
            <person name="Rosling A."/>
        </authorList>
    </citation>
    <scope>NUCLEOTIDE SEQUENCE</scope>
    <source>
        <strain evidence="1">IN212</strain>
    </source>
</reference>